<dbReference type="AlphaFoldDB" id="A0A2T0U6I1"/>
<feature type="compositionally biased region" description="Polar residues" evidence="1">
    <location>
        <begin position="131"/>
        <end position="141"/>
    </location>
</feature>
<comment type="caution">
    <text evidence="2">The sequence shown here is derived from an EMBL/GenBank/DDBJ whole genome shotgun (WGS) entry which is preliminary data.</text>
</comment>
<dbReference type="OrthoDB" id="3544497at2"/>
<dbReference type="RefSeq" id="WP_146148260.1">
    <property type="nucleotide sequence ID" value="NZ_PVTJ01000017.1"/>
</dbReference>
<dbReference type="EMBL" id="PVTJ01000017">
    <property type="protein sequence ID" value="PRY53521.1"/>
    <property type="molecule type" value="Genomic_DNA"/>
</dbReference>
<gene>
    <name evidence="2" type="ORF">B0I28_11720</name>
</gene>
<evidence type="ECO:0000313" key="2">
    <source>
        <dbReference type="EMBL" id="PRY53521.1"/>
    </source>
</evidence>
<keyword evidence="3" id="KW-1185">Reference proteome</keyword>
<accession>A0A2T0U6I1</accession>
<protein>
    <submittedName>
        <fullName evidence="2">Uncharacterized protein</fullName>
    </submittedName>
</protein>
<evidence type="ECO:0000256" key="1">
    <source>
        <dbReference type="SAM" id="MobiDB-lite"/>
    </source>
</evidence>
<feature type="region of interest" description="Disordered" evidence="1">
    <location>
        <begin position="119"/>
        <end position="195"/>
    </location>
</feature>
<feature type="compositionally biased region" description="Basic and acidic residues" evidence="1">
    <location>
        <begin position="142"/>
        <end position="156"/>
    </location>
</feature>
<sequence length="423" mass="46708">MMTTTDRSGFTLLLGDDWETLNRMHIRVPHPYARMSLKPEELGLVTWLLSHKPGQPLSAKFAAKGLSCSVDRINAICKRLEARDVLNRRRDRNELGQLGDAFWELIPPPEFRELARALAAAGGSPEPENANLASTSENTPVNEEKSQVGAKTEKTKIGKTKLGKSGPKVVQGKDNTRESHTHPATAVDPPPAGDQAPVCVKELLEDAHSVIRGAIDPEADLRLDRSDRDALAARITILLDAGWTYEMLKARLGGRTNAGTRRPDIVLGKAVTALETEEPPTGRADAGKNWILKDAIDRANRLFRDQDWQLTRITTWLNKARLHTVEAWMDQIDEEILAQARTEAEDAGVLAEPTVPAPRVASVLPAMTTDQVRAVAADRATELGMTAEAAQRWAESRPKHKLLPWLQTDEHEQRDQLPLRVAA</sequence>
<evidence type="ECO:0000313" key="3">
    <source>
        <dbReference type="Proteomes" id="UP000238176"/>
    </source>
</evidence>
<proteinExistence type="predicted"/>
<name>A0A2T0U6I1_9ACTN</name>
<reference evidence="2 3" key="1">
    <citation type="submission" date="2018-03" db="EMBL/GenBank/DDBJ databases">
        <title>Genomic Encyclopedia of Type Strains, Phase III (KMG-III): the genomes of soil and plant-associated and newly described type strains.</title>
        <authorList>
            <person name="Whitman W."/>
        </authorList>
    </citation>
    <scope>NUCLEOTIDE SEQUENCE [LARGE SCALE GENOMIC DNA]</scope>
    <source>
        <strain evidence="2 3">CGMCC 4.7067</strain>
    </source>
</reference>
<organism evidence="2 3">
    <name type="scientific">Glycomyces artemisiae</name>
    <dbReference type="NCBI Taxonomy" id="1076443"/>
    <lineage>
        <taxon>Bacteria</taxon>
        <taxon>Bacillati</taxon>
        <taxon>Actinomycetota</taxon>
        <taxon>Actinomycetes</taxon>
        <taxon>Glycomycetales</taxon>
        <taxon>Glycomycetaceae</taxon>
        <taxon>Glycomyces</taxon>
    </lineage>
</organism>
<dbReference type="Proteomes" id="UP000238176">
    <property type="component" value="Unassembled WGS sequence"/>
</dbReference>